<dbReference type="Pfam" id="PF04545">
    <property type="entry name" value="Sigma70_r4"/>
    <property type="match status" value="1"/>
</dbReference>
<dbReference type="NCBIfam" id="NF007227">
    <property type="entry name" value="PRK09645.1"/>
    <property type="match status" value="1"/>
</dbReference>
<keyword evidence="10" id="KW-1185">Reference proteome</keyword>
<dbReference type="InterPro" id="IPR014284">
    <property type="entry name" value="RNA_pol_sigma-70_dom"/>
</dbReference>
<dbReference type="PANTHER" id="PTHR43133">
    <property type="entry name" value="RNA POLYMERASE ECF-TYPE SIGMA FACTO"/>
    <property type="match status" value="1"/>
</dbReference>
<comment type="similarity">
    <text evidence="1">Belongs to the sigma-70 factor family. ECF subfamily.</text>
</comment>
<sequence>MNHFGTDSVTKGRPALPPAAGEWKGAVVDLKARTGTPTREEAMRALHQDYAAQLTRFVQRLTSEGTVAQDVVAETLLRAWEHPDVLQRTEPALRGWLFTVARNLVIDDWRSARHRHEIGTDQLPEHPGPDQTDRILDAWLVEDALLTLTPDHREVIRLAYFDGQDTRTIAAALGVPDGTVKSRLHYGLRALRLALEERGVSSR</sequence>
<evidence type="ECO:0000256" key="2">
    <source>
        <dbReference type="ARBA" id="ARBA00023015"/>
    </source>
</evidence>
<dbReference type="NCBIfam" id="TIGR02937">
    <property type="entry name" value="sigma70-ECF"/>
    <property type="match status" value="1"/>
</dbReference>
<dbReference type="InterPro" id="IPR036388">
    <property type="entry name" value="WH-like_DNA-bd_sf"/>
</dbReference>
<accession>A0A7Y7IIR0</accession>
<dbReference type="Pfam" id="PF04542">
    <property type="entry name" value="Sigma70_r2"/>
    <property type="match status" value="1"/>
</dbReference>
<dbReference type="Gene3D" id="1.10.10.10">
    <property type="entry name" value="Winged helix-like DNA-binding domain superfamily/Winged helix DNA-binding domain"/>
    <property type="match status" value="1"/>
</dbReference>
<dbReference type="EMBL" id="JAAMFM010000023">
    <property type="protein sequence ID" value="NVM96043.1"/>
    <property type="molecule type" value="Genomic_DNA"/>
</dbReference>
<evidence type="ECO:0000256" key="5">
    <source>
        <dbReference type="ARBA" id="ARBA00023163"/>
    </source>
</evidence>
<name>A0A7Y7IIR0_9MICC</name>
<evidence type="ECO:0000256" key="1">
    <source>
        <dbReference type="ARBA" id="ARBA00010641"/>
    </source>
</evidence>
<dbReference type="InterPro" id="IPR039425">
    <property type="entry name" value="RNA_pol_sigma-70-like"/>
</dbReference>
<keyword evidence="2" id="KW-0805">Transcription regulation</keyword>
<evidence type="ECO:0000313" key="10">
    <source>
        <dbReference type="Proteomes" id="UP000543556"/>
    </source>
</evidence>
<gene>
    <name evidence="9" type="ORF">G6034_14250</name>
</gene>
<protein>
    <submittedName>
        <fullName evidence="9">Sigma-70 family RNA polymerase sigma factor</fullName>
    </submittedName>
</protein>
<feature type="domain" description="RNA polymerase sigma-70 region 2" evidence="7">
    <location>
        <begin position="47"/>
        <end position="113"/>
    </location>
</feature>
<evidence type="ECO:0000256" key="6">
    <source>
        <dbReference type="SAM" id="MobiDB-lite"/>
    </source>
</evidence>
<comment type="caution">
    <text evidence="9">The sequence shown here is derived from an EMBL/GenBank/DDBJ whole genome shotgun (WGS) entry which is preliminary data.</text>
</comment>
<dbReference type="GO" id="GO:0003677">
    <property type="term" value="F:DNA binding"/>
    <property type="evidence" value="ECO:0007669"/>
    <property type="project" value="UniProtKB-KW"/>
</dbReference>
<dbReference type="CDD" id="cd06171">
    <property type="entry name" value="Sigma70_r4"/>
    <property type="match status" value="1"/>
</dbReference>
<keyword evidence="3" id="KW-0731">Sigma factor</keyword>
<dbReference type="SUPFAM" id="SSF88946">
    <property type="entry name" value="Sigma2 domain of RNA polymerase sigma factors"/>
    <property type="match status" value="1"/>
</dbReference>
<dbReference type="GO" id="GO:0006352">
    <property type="term" value="P:DNA-templated transcription initiation"/>
    <property type="evidence" value="ECO:0007669"/>
    <property type="project" value="InterPro"/>
</dbReference>
<evidence type="ECO:0000313" key="9">
    <source>
        <dbReference type="EMBL" id="NVM96043.1"/>
    </source>
</evidence>
<feature type="domain" description="RNA polymerase sigma-70 region 4" evidence="8">
    <location>
        <begin position="144"/>
        <end position="192"/>
    </location>
</feature>
<feature type="region of interest" description="Disordered" evidence="6">
    <location>
        <begin position="1"/>
        <end position="20"/>
    </location>
</feature>
<proteinExistence type="inferred from homology"/>
<evidence type="ECO:0000256" key="3">
    <source>
        <dbReference type="ARBA" id="ARBA00023082"/>
    </source>
</evidence>
<reference evidence="9 10" key="1">
    <citation type="submission" date="2020-02" db="EMBL/GenBank/DDBJ databases">
        <title>Genome sequence of strain AETb3-4.</title>
        <authorList>
            <person name="Gao J."/>
            <person name="Zhang X."/>
        </authorList>
    </citation>
    <scope>NUCLEOTIDE SEQUENCE [LARGE SCALE GENOMIC DNA]</scope>
    <source>
        <strain evidence="9 10">AETb3-4</strain>
    </source>
</reference>
<dbReference type="GO" id="GO:0016987">
    <property type="term" value="F:sigma factor activity"/>
    <property type="evidence" value="ECO:0007669"/>
    <property type="project" value="UniProtKB-KW"/>
</dbReference>
<dbReference type="Gene3D" id="1.10.1740.10">
    <property type="match status" value="1"/>
</dbReference>
<dbReference type="PANTHER" id="PTHR43133:SF52">
    <property type="entry name" value="ECF RNA POLYMERASE SIGMA FACTOR SIGL"/>
    <property type="match status" value="1"/>
</dbReference>
<dbReference type="InterPro" id="IPR007630">
    <property type="entry name" value="RNA_pol_sigma70_r4"/>
</dbReference>
<organism evidence="9 10">
    <name type="scientific">Arthrobacter wenxiniae</name>
    <dbReference type="NCBI Taxonomy" id="2713570"/>
    <lineage>
        <taxon>Bacteria</taxon>
        <taxon>Bacillati</taxon>
        <taxon>Actinomycetota</taxon>
        <taxon>Actinomycetes</taxon>
        <taxon>Micrococcales</taxon>
        <taxon>Micrococcaceae</taxon>
        <taxon>Arthrobacter</taxon>
    </lineage>
</organism>
<dbReference type="AlphaFoldDB" id="A0A7Y7IIR0"/>
<evidence type="ECO:0000256" key="4">
    <source>
        <dbReference type="ARBA" id="ARBA00023125"/>
    </source>
</evidence>
<evidence type="ECO:0000259" key="7">
    <source>
        <dbReference type="Pfam" id="PF04542"/>
    </source>
</evidence>
<dbReference type="InterPro" id="IPR013324">
    <property type="entry name" value="RNA_pol_sigma_r3/r4-like"/>
</dbReference>
<dbReference type="InterPro" id="IPR013325">
    <property type="entry name" value="RNA_pol_sigma_r2"/>
</dbReference>
<dbReference type="Proteomes" id="UP000543556">
    <property type="component" value="Unassembled WGS sequence"/>
</dbReference>
<evidence type="ECO:0000259" key="8">
    <source>
        <dbReference type="Pfam" id="PF04545"/>
    </source>
</evidence>
<keyword evidence="5" id="KW-0804">Transcription</keyword>
<dbReference type="SUPFAM" id="SSF88659">
    <property type="entry name" value="Sigma3 and sigma4 domains of RNA polymerase sigma factors"/>
    <property type="match status" value="1"/>
</dbReference>
<keyword evidence="4" id="KW-0238">DNA-binding</keyword>
<dbReference type="InterPro" id="IPR007627">
    <property type="entry name" value="RNA_pol_sigma70_r2"/>
</dbReference>